<organism evidence="3 4">
    <name type="scientific">Devosia limi DSM 17137</name>
    <dbReference type="NCBI Taxonomy" id="1121477"/>
    <lineage>
        <taxon>Bacteria</taxon>
        <taxon>Pseudomonadati</taxon>
        <taxon>Pseudomonadota</taxon>
        <taxon>Alphaproteobacteria</taxon>
        <taxon>Hyphomicrobiales</taxon>
        <taxon>Devosiaceae</taxon>
        <taxon>Devosia</taxon>
    </lineage>
</organism>
<gene>
    <name evidence="3" type="ORF">SAMN02745223_01604</name>
</gene>
<dbReference type="InterPro" id="IPR013766">
    <property type="entry name" value="Thioredoxin_domain"/>
</dbReference>
<dbReference type="InterPro" id="IPR036249">
    <property type="entry name" value="Thioredoxin-like_sf"/>
</dbReference>
<dbReference type="RefSeq" id="WP_052950509.1">
    <property type="nucleotide sequence ID" value="NZ_FQVC01000004.1"/>
</dbReference>
<feature type="signal peptide" evidence="1">
    <location>
        <begin position="1"/>
        <end position="22"/>
    </location>
</feature>
<dbReference type="Gene3D" id="3.40.30.10">
    <property type="entry name" value="Glutaredoxin"/>
    <property type="match status" value="1"/>
</dbReference>
<evidence type="ECO:0000313" key="4">
    <source>
        <dbReference type="Proteomes" id="UP000184533"/>
    </source>
</evidence>
<dbReference type="Proteomes" id="UP000184533">
    <property type="component" value="Unassembled WGS sequence"/>
</dbReference>
<feature type="chain" id="PRO_5009908419" evidence="1">
    <location>
        <begin position="23"/>
        <end position="139"/>
    </location>
</feature>
<proteinExistence type="predicted"/>
<dbReference type="EMBL" id="FQVC01000004">
    <property type="protein sequence ID" value="SHF02512.1"/>
    <property type="molecule type" value="Genomic_DNA"/>
</dbReference>
<dbReference type="CDD" id="cd02947">
    <property type="entry name" value="TRX_family"/>
    <property type="match status" value="1"/>
</dbReference>
<evidence type="ECO:0000313" key="3">
    <source>
        <dbReference type="EMBL" id="SHF02512.1"/>
    </source>
</evidence>
<dbReference type="OrthoDB" id="7950124at2"/>
<sequence>MHLVIRLAAVIALSLLSPAILAQAQTPAAVEQTGARATVLSFESEAQVNALASQGKTVVFFFASWCPNCRATVAELNARWADVNPELTLVIADYDKESALKGKYGVTYQDTFVLLDAAGEPLKSWNAGGVDGLNANTAS</sequence>
<keyword evidence="1" id="KW-0732">Signal</keyword>
<dbReference type="SUPFAM" id="SSF52833">
    <property type="entry name" value="Thioredoxin-like"/>
    <property type="match status" value="1"/>
</dbReference>
<dbReference type="Pfam" id="PF00085">
    <property type="entry name" value="Thioredoxin"/>
    <property type="match status" value="1"/>
</dbReference>
<evidence type="ECO:0000259" key="2">
    <source>
        <dbReference type="PROSITE" id="PS51352"/>
    </source>
</evidence>
<protein>
    <submittedName>
        <fullName evidence="3">Thioredoxin</fullName>
    </submittedName>
</protein>
<accession>A0A1M4YAI5</accession>
<dbReference type="AlphaFoldDB" id="A0A1M4YAI5"/>
<reference evidence="3 4" key="1">
    <citation type="submission" date="2016-11" db="EMBL/GenBank/DDBJ databases">
        <authorList>
            <person name="Jaros S."/>
            <person name="Januszkiewicz K."/>
            <person name="Wedrychowicz H."/>
        </authorList>
    </citation>
    <scope>NUCLEOTIDE SEQUENCE [LARGE SCALE GENOMIC DNA]</scope>
    <source>
        <strain evidence="3 4">DSM 17137</strain>
    </source>
</reference>
<feature type="domain" description="Thioredoxin" evidence="2">
    <location>
        <begin position="18"/>
        <end position="139"/>
    </location>
</feature>
<dbReference type="PROSITE" id="PS51352">
    <property type="entry name" value="THIOREDOXIN_2"/>
    <property type="match status" value="1"/>
</dbReference>
<name>A0A1M4YAI5_9HYPH</name>
<evidence type="ECO:0000256" key="1">
    <source>
        <dbReference type="SAM" id="SignalP"/>
    </source>
</evidence>